<dbReference type="Proteomes" id="UP000004430">
    <property type="component" value="Unassembled WGS sequence"/>
</dbReference>
<reference evidence="1 2" key="1">
    <citation type="submission" date="2008-01" db="EMBL/GenBank/DDBJ databases">
        <title>Yersinia pestis Strain IP275 project at JCVI/TIGR.</title>
        <authorList>
            <person name="Ravel J."/>
            <person name="Eppinger M."/>
            <person name="Fricke W.F."/>
            <person name="Rosovitz M."/>
            <person name="Lindler L.E."/>
            <person name="Bearden S."/>
            <person name="Shriefer M."/>
        </authorList>
    </citation>
    <scope>NUCLEOTIDE SEQUENCE [LARGE SCALE GENOMIC DNA]</scope>
    <source>
        <strain evidence="1 2">IP275</strain>
    </source>
</reference>
<name>A0AAV3BJS8_YERPE</name>
<dbReference type="AlphaFoldDB" id="A0AAV3BJS8"/>
<gene>
    <name evidence="1" type="ORF">YPIP275_3592</name>
</gene>
<reference evidence="1 2" key="2">
    <citation type="submission" date="2010-03" db="EMBL/GenBank/DDBJ databases">
        <authorList>
            <person name="Payne S.H."/>
            <person name="Sutton G.G."/>
        </authorList>
    </citation>
    <scope>NUCLEOTIDE SEQUENCE [LARGE SCALE GENOMIC DNA]</scope>
    <source>
        <strain evidence="1 2">IP275</strain>
    </source>
</reference>
<organism evidence="1 2">
    <name type="scientific">Yersinia pestis biovar Orientalis str. IP275</name>
    <dbReference type="NCBI Taxonomy" id="373665"/>
    <lineage>
        <taxon>Bacteria</taxon>
        <taxon>Pseudomonadati</taxon>
        <taxon>Pseudomonadota</taxon>
        <taxon>Gammaproteobacteria</taxon>
        <taxon>Enterobacterales</taxon>
        <taxon>Yersiniaceae</taxon>
        <taxon>Yersinia</taxon>
    </lineage>
</organism>
<evidence type="ECO:0000313" key="1">
    <source>
        <dbReference type="EMBL" id="EDR34707.1"/>
    </source>
</evidence>
<accession>A0AAV3BJS8</accession>
<dbReference type="EMBL" id="AAOS02000001">
    <property type="protein sequence ID" value="EDR34707.1"/>
    <property type="molecule type" value="Genomic_DNA"/>
</dbReference>
<proteinExistence type="predicted"/>
<protein>
    <submittedName>
        <fullName evidence="1">Uncharacterized protein</fullName>
    </submittedName>
</protein>
<evidence type="ECO:0000313" key="2">
    <source>
        <dbReference type="Proteomes" id="UP000004430"/>
    </source>
</evidence>
<sequence length="37" mass="4322">MLDQIIELKVYGRRWVIYPAMMAVAKSCNTFIIQAFT</sequence>
<comment type="caution">
    <text evidence="1">The sequence shown here is derived from an EMBL/GenBank/DDBJ whole genome shotgun (WGS) entry which is preliminary data.</text>
</comment>